<feature type="region of interest" description="Disordered" evidence="2">
    <location>
        <begin position="1"/>
        <end position="138"/>
    </location>
</feature>
<reference evidence="3 4" key="1">
    <citation type="submission" date="2014-11" db="EMBL/GenBank/DDBJ databases">
        <authorList>
            <person name="Zhu J."/>
            <person name="Qi W."/>
            <person name="Song R."/>
        </authorList>
    </citation>
    <scope>NUCLEOTIDE SEQUENCE [LARGE SCALE GENOMIC DNA]</scope>
</reference>
<protein>
    <submittedName>
        <fullName evidence="3">Uncharacterized protein</fullName>
    </submittedName>
</protein>
<evidence type="ECO:0000313" key="4">
    <source>
        <dbReference type="Proteomes" id="UP000041254"/>
    </source>
</evidence>
<feature type="region of interest" description="Disordered" evidence="2">
    <location>
        <begin position="590"/>
        <end position="670"/>
    </location>
</feature>
<proteinExistence type="predicted"/>
<evidence type="ECO:0000256" key="1">
    <source>
        <dbReference type="SAM" id="Coils"/>
    </source>
</evidence>
<feature type="region of interest" description="Disordered" evidence="2">
    <location>
        <begin position="409"/>
        <end position="494"/>
    </location>
</feature>
<feature type="compositionally biased region" description="Polar residues" evidence="2">
    <location>
        <begin position="454"/>
        <end position="463"/>
    </location>
</feature>
<sequence length="872" mass="96420">MRLAMGKTNKSLRTWVPASRSFEQQQTSQAIRHEGRRRSSVPQSPPTQRKSALAPEANADNKQDSVTRKGRRFSIPSDEKISSPPGQRLSRQLSPKPPTATQPSVHSPSRRSANEGRNPPPTTPVPPSRPQASPVSLSTLMRVRSYAKYWRAKAKASAVSCRMQELEEREGRVRELERRARRRTAADADVERRHMEWSDEIMSSLAAAEREVEALRETNAHQGRRIESLRERETALEAEVEEGRQLLEAQTLEHRREMDAMRQSLELLGDRQHSPQGSSESLQDTDAQQELTAVMESHKRSQEALRRTCKSLEKERHELLDRIHELERQLDTERVEKDRLEGEQRDHLARIGYLQQDLDNMRQRVQELDEELGHRSRIQAANLTKRVSLADELFQSELHNAARRRVVRSHTTGAEGPFGGGQRSLSSVDESDDDSDPPSDRHGSQDSKRRQHYQRSNTDTYGNRESAPSGGIAAATEEQRESDAASPSDPLPTSRQIDLEALLARARAELEKAYAQPESPILHTPPPPKRAARPGGTDGISSNGPLVDALSLQAQRMLAPADPQMPDPATRHQSAAATAAVAVAIKAPPPRLVSRGCNAPKRRNTRTESLGSDPRRRRRSVSGAKVSAPGALPKASPPSEPGVPHWAAKGRKRRQGMGQEDADPSSPAERHAALVYQPQAAEAITWSPPPASPNGPVCPTSKPWFQRPLFDSPTRGMRRIVNGRLQDPFSPFPVPPMDGSHPARPNLAVCRRDTDEGYQTSRSARVCVVSHASPRPPPVRLVSLPPTPRIQTRPLPVHPFCPHAPLPSPFPPLASPRPNIARLNAVGFASPRPSLPVCEEGVVQTVGMGRPRVLLEESPAVSCQRIVCCSAT</sequence>
<feature type="region of interest" description="Disordered" evidence="2">
    <location>
        <begin position="514"/>
        <end position="578"/>
    </location>
</feature>
<feature type="compositionally biased region" description="Basic and acidic residues" evidence="2">
    <location>
        <begin position="438"/>
        <end position="448"/>
    </location>
</feature>
<dbReference type="VEuPathDB" id="CryptoDB:Vbra_21261"/>
<evidence type="ECO:0000256" key="2">
    <source>
        <dbReference type="SAM" id="MobiDB-lite"/>
    </source>
</evidence>
<feature type="compositionally biased region" description="Polar residues" evidence="2">
    <location>
        <begin position="101"/>
        <end position="111"/>
    </location>
</feature>
<dbReference type="EMBL" id="CDMY01000394">
    <property type="protein sequence ID" value="CEM09155.1"/>
    <property type="molecule type" value="Genomic_DNA"/>
</dbReference>
<feature type="compositionally biased region" description="Polar residues" evidence="2">
    <location>
        <begin position="21"/>
        <end position="30"/>
    </location>
</feature>
<feature type="coiled-coil region" evidence="1">
    <location>
        <begin position="163"/>
        <end position="246"/>
    </location>
</feature>
<keyword evidence="1" id="KW-0175">Coiled coil</keyword>
<organism evidence="3 4">
    <name type="scientific">Vitrella brassicaformis (strain CCMP3155)</name>
    <dbReference type="NCBI Taxonomy" id="1169540"/>
    <lineage>
        <taxon>Eukaryota</taxon>
        <taxon>Sar</taxon>
        <taxon>Alveolata</taxon>
        <taxon>Colpodellida</taxon>
        <taxon>Vitrellaceae</taxon>
        <taxon>Vitrella</taxon>
    </lineage>
</organism>
<dbReference type="InParanoid" id="A0A0G4F9U1"/>
<feature type="compositionally biased region" description="Polar residues" evidence="2">
    <location>
        <begin position="40"/>
        <end position="50"/>
    </location>
</feature>
<evidence type="ECO:0000313" key="3">
    <source>
        <dbReference type="EMBL" id="CEM09155.1"/>
    </source>
</evidence>
<name>A0A0G4F9U1_VITBC</name>
<dbReference type="AlphaFoldDB" id="A0A0G4F9U1"/>
<dbReference type="Proteomes" id="UP000041254">
    <property type="component" value="Unassembled WGS sequence"/>
</dbReference>
<keyword evidence="4" id="KW-1185">Reference proteome</keyword>
<gene>
    <name evidence="3" type="ORF">Vbra_21261</name>
</gene>
<feature type="coiled-coil region" evidence="1">
    <location>
        <begin position="295"/>
        <end position="371"/>
    </location>
</feature>
<feature type="compositionally biased region" description="Pro residues" evidence="2">
    <location>
        <begin position="118"/>
        <end position="129"/>
    </location>
</feature>
<accession>A0A0G4F9U1</accession>